<accession>A0AAD5TPP4</accession>
<feature type="region of interest" description="Disordered" evidence="1">
    <location>
        <begin position="1"/>
        <end position="27"/>
    </location>
</feature>
<name>A0AAD5TPP4_9FUNG</name>
<proteinExistence type="predicted"/>
<keyword evidence="3" id="KW-1185">Reference proteome</keyword>
<feature type="compositionally biased region" description="Low complexity" evidence="1">
    <location>
        <begin position="9"/>
        <end position="27"/>
    </location>
</feature>
<reference evidence="2" key="1">
    <citation type="submission" date="2020-05" db="EMBL/GenBank/DDBJ databases">
        <title>Phylogenomic resolution of chytrid fungi.</title>
        <authorList>
            <person name="Stajich J.E."/>
            <person name="Amses K."/>
            <person name="Simmons R."/>
            <person name="Seto K."/>
            <person name="Myers J."/>
            <person name="Bonds A."/>
            <person name="Quandt C.A."/>
            <person name="Barry K."/>
            <person name="Liu P."/>
            <person name="Grigoriev I."/>
            <person name="Longcore J.E."/>
            <person name="James T.Y."/>
        </authorList>
    </citation>
    <scope>NUCLEOTIDE SEQUENCE</scope>
    <source>
        <strain evidence="2">JEL0379</strain>
    </source>
</reference>
<dbReference type="EMBL" id="JADGJQ010000014">
    <property type="protein sequence ID" value="KAJ3180948.1"/>
    <property type="molecule type" value="Genomic_DNA"/>
</dbReference>
<comment type="caution">
    <text evidence="2">The sequence shown here is derived from an EMBL/GenBank/DDBJ whole genome shotgun (WGS) entry which is preliminary data.</text>
</comment>
<dbReference type="Proteomes" id="UP001212152">
    <property type="component" value="Unassembled WGS sequence"/>
</dbReference>
<organism evidence="2 3">
    <name type="scientific">Geranomyces variabilis</name>
    <dbReference type="NCBI Taxonomy" id="109894"/>
    <lineage>
        <taxon>Eukaryota</taxon>
        <taxon>Fungi</taxon>
        <taxon>Fungi incertae sedis</taxon>
        <taxon>Chytridiomycota</taxon>
        <taxon>Chytridiomycota incertae sedis</taxon>
        <taxon>Chytridiomycetes</taxon>
        <taxon>Spizellomycetales</taxon>
        <taxon>Powellomycetaceae</taxon>
        <taxon>Geranomyces</taxon>
    </lineage>
</organism>
<gene>
    <name evidence="2" type="ORF">HDU87_001596</name>
</gene>
<evidence type="ECO:0000313" key="3">
    <source>
        <dbReference type="Proteomes" id="UP001212152"/>
    </source>
</evidence>
<feature type="compositionally biased region" description="Low complexity" evidence="1">
    <location>
        <begin position="164"/>
        <end position="177"/>
    </location>
</feature>
<evidence type="ECO:0000313" key="2">
    <source>
        <dbReference type="EMBL" id="KAJ3180948.1"/>
    </source>
</evidence>
<sequence length="262" mass="28107">MPSSAVAIPSRSSGHPPSAASSSHSPGRTVVLGLLKKIPKALKTSIASAPSKKSLEDSGCDLGDDQHSGPDDEAANKGHLAVPQTPEKEDPPRPAIVPRSQSYDMDFEETDDDDNEDELPTLFASSPTSITFSLQDSFLARRATYAAPPVPPSATSETLRRKSTTTTTTSTTTSSSTAAPGSPSSNRTPLAPDHLARIRQLLLATPLPRIAQATNNPNAKNVRFASHVDVYTADEWSIQLHAYRKHKKANKRWKRAVFGTSF</sequence>
<feature type="compositionally biased region" description="Basic and acidic residues" evidence="1">
    <location>
        <begin position="64"/>
        <end position="76"/>
    </location>
</feature>
<protein>
    <submittedName>
        <fullName evidence="2">Uncharacterized protein</fullName>
    </submittedName>
</protein>
<evidence type="ECO:0000256" key="1">
    <source>
        <dbReference type="SAM" id="MobiDB-lite"/>
    </source>
</evidence>
<feature type="region of interest" description="Disordered" evidence="1">
    <location>
        <begin position="43"/>
        <end position="124"/>
    </location>
</feature>
<dbReference type="AlphaFoldDB" id="A0AAD5TPP4"/>
<feature type="compositionally biased region" description="Polar residues" evidence="1">
    <location>
        <begin position="178"/>
        <end position="188"/>
    </location>
</feature>
<feature type="compositionally biased region" description="Acidic residues" evidence="1">
    <location>
        <begin position="105"/>
        <end position="119"/>
    </location>
</feature>
<feature type="region of interest" description="Disordered" evidence="1">
    <location>
        <begin position="147"/>
        <end position="190"/>
    </location>
</feature>